<dbReference type="STRING" id="1193682.BJP25_19210"/>
<evidence type="ECO:0000313" key="2">
    <source>
        <dbReference type="Proteomes" id="UP000186040"/>
    </source>
</evidence>
<dbReference type="Proteomes" id="UP000186040">
    <property type="component" value="Unassembled WGS sequence"/>
</dbReference>
<dbReference type="RefSeq" id="WP_075975345.1">
    <property type="nucleotide sequence ID" value="NZ_MKQR01000013.1"/>
</dbReference>
<reference evidence="1 2" key="1">
    <citation type="submission" date="2016-10" db="EMBL/GenBank/DDBJ databases">
        <title>The Draft Genome Sequence of Actinokineospora bangkokensis 44EHWT reveals the biosynthetic pathway of antifungal compounds Thailandins with unusual extender unit butylmalonyl-CoA.</title>
        <authorList>
            <person name="Greule A."/>
            <person name="Intra B."/>
            <person name="Flemming S."/>
            <person name="Rommel M.G."/>
            <person name="Panbangred W."/>
            <person name="Bechthold A."/>
        </authorList>
    </citation>
    <scope>NUCLEOTIDE SEQUENCE [LARGE SCALE GENOMIC DNA]</scope>
    <source>
        <strain evidence="1 2">44EHW</strain>
    </source>
</reference>
<sequence length="371" mass="38915">MDHPDTAAAAGAGFGLDLITDPDFAARFGADVLRALGATTPAAQGDWAGWLAGVDARLGPGLRAAVLPGTGPDRPEPASRPVTASARDAWRRWAERWRAELSPGAPVEVRLTAAHLHVELLAAGVWGEDESWREVLGELVTALVPTDAEQAALPGRALDHVSSLLAVGLALLFQDATLHGSSGADLVIRRTWDAAGEWPAFADPAVVAHYLRTPSQPYARVPTEAGVDAVVELAQTAPDDPDATLTAAFEAEGLDVQRFDGVWVTEGTANSRRLAARIVDIAGTRAAALARTTAKSTVILRVDRTLVLGESNPKLWRTFQLSPVGTAVSTLCQGELPTARSKHPLSPIPPAVAELAETLGVNPTMLAAALR</sequence>
<dbReference type="OrthoDB" id="3777082at2"/>
<name>A0A1Q9LM18_9PSEU</name>
<keyword evidence="2" id="KW-1185">Reference proteome</keyword>
<organism evidence="1 2">
    <name type="scientific">Actinokineospora bangkokensis</name>
    <dbReference type="NCBI Taxonomy" id="1193682"/>
    <lineage>
        <taxon>Bacteria</taxon>
        <taxon>Bacillati</taxon>
        <taxon>Actinomycetota</taxon>
        <taxon>Actinomycetes</taxon>
        <taxon>Pseudonocardiales</taxon>
        <taxon>Pseudonocardiaceae</taxon>
        <taxon>Actinokineospora</taxon>
    </lineage>
</organism>
<dbReference type="AlphaFoldDB" id="A0A1Q9LM18"/>
<evidence type="ECO:0000313" key="1">
    <source>
        <dbReference type="EMBL" id="OLR93078.1"/>
    </source>
</evidence>
<dbReference type="EMBL" id="MKQR01000013">
    <property type="protein sequence ID" value="OLR93078.1"/>
    <property type="molecule type" value="Genomic_DNA"/>
</dbReference>
<accession>A0A1Q9LM18</accession>
<proteinExistence type="predicted"/>
<comment type="caution">
    <text evidence="1">The sequence shown here is derived from an EMBL/GenBank/DDBJ whole genome shotgun (WGS) entry which is preliminary data.</text>
</comment>
<protein>
    <submittedName>
        <fullName evidence="1">Uncharacterized protein</fullName>
    </submittedName>
</protein>
<gene>
    <name evidence="1" type="ORF">BJP25_19210</name>
</gene>